<dbReference type="InterPro" id="IPR002075">
    <property type="entry name" value="NTF2_dom"/>
</dbReference>
<keyword evidence="1" id="KW-0653">Protein transport</keyword>
<dbReference type="GO" id="GO:0006913">
    <property type="term" value="P:nucleocytoplasmic transport"/>
    <property type="evidence" value="ECO:0007669"/>
    <property type="project" value="UniProtKB-UniRule"/>
</dbReference>
<evidence type="ECO:0000313" key="4">
    <source>
        <dbReference type="Proteomes" id="UP000198323"/>
    </source>
</evidence>
<dbReference type="PANTHER" id="PTHR12612">
    <property type="entry name" value="NUCLEAR TRANSPORT FACTOR 2"/>
    <property type="match status" value="1"/>
</dbReference>
<comment type="caution">
    <text evidence="3">The sequence shown here is derived from an EMBL/GenBank/DDBJ whole genome shotgun (WGS) entry which is preliminary data.</text>
</comment>
<dbReference type="InterPro" id="IPR032710">
    <property type="entry name" value="NTF2-like_dom_sf"/>
</dbReference>
<dbReference type="AlphaFoldDB" id="A0A226MT65"/>
<evidence type="ECO:0000313" key="3">
    <source>
        <dbReference type="EMBL" id="OXB58495.1"/>
    </source>
</evidence>
<dbReference type="OrthoDB" id="6507044at2759"/>
<organism evidence="3 4">
    <name type="scientific">Callipepla squamata</name>
    <name type="common">Scaled quail</name>
    <dbReference type="NCBI Taxonomy" id="9009"/>
    <lineage>
        <taxon>Eukaryota</taxon>
        <taxon>Metazoa</taxon>
        <taxon>Chordata</taxon>
        <taxon>Craniata</taxon>
        <taxon>Vertebrata</taxon>
        <taxon>Euteleostomi</taxon>
        <taxon>Archelosauria</taxon>
        <taxon>Archosauria</taxon>
        <taxon>Dinosauria</taxon>
        <taxon>Saurischia</taxon>
        <taxon>Theropoda</taxon>
        <taxon>Coelurosauria</taxon>
        <taxon>Aves</taxon>
        <taxon>Neognathae</taxon>
        <taxon>Galloanserae</taxon>
        <taxon>Galliformes</taxon>
        <taxon>Odontophoridae</taxon>
        <taxon>Callipepla</taxon>
    </lineage>
</organism>
<keyword evidence="1" id="KW-0963">Cytoplasm</keyword>
<dbReference type="FunFam" id="3.10.450.50:FF:000073">
    <property type="entry name" value="Zgc:101555"/>
    <property type="match status" value="1"/>
</dbReference>
<dbReference type="SUPFAM" id="SSF54427">
    <property type="entry name" value="NTF2-like"/>
    <property type="match status" value="1"/>
</dbReference>
<comment type="function">
    <text evidence="1">Has a role in nuclear-cytoplasmic transport of proteins and mRNAs.</text>
</comment>
<name>A0A226MT65_CALSU</name>
<dbReference type="InterPro" id="IPR018222">
    <property type="entry name" value="Nuclear_transport_factor_2_euk"/>
</dbReference>
<keyword evidence="1" id="KW-0813">Transport</keyword>
<evidence type="ECO:0000259" key="2">
    <source>
        <dbReference type="PROSITE" id="PS50177"/>
    </source>
</evidence>
<keyword evidence="4" id="KW-1185">Reference proteome</keyword>
<comment type="subcellular location">
    <subcellularLocation>
        <location evidence="1">Cytoplasm</location>
    </subcellularLocation>
    <subcellularLocation>
        <location evidence="1">Nucleus</location>
    </subcellularLocation>
</comment>
<dbReference type="Gene3D" id="3.10.450.50">
    <property type="match status" value="2"/>
</dbReference>
<dbReference type="PROSITE" id="PS50177">
    <property type="entry name" value="NTF2_DOMAIN"/>
    <property type="match status" value="1"/>
</dbReference>
<evidence type="ECO:0000256" key="1">
    <source>
        <dbReference type="RuleBase" id="RU369002"/>
    </source>
</evidence>
<gene>
    <name evidence="3" type="ORF">ASZ78_009060</name>
</gene>
<dbReference type="GO" id="GO:0051028">
    <property type="term" value="P:mRNA transport"/>
    <property type="evidence" value="ECO:0007669"/>
    <property type="project" value="UniProtKB-UniRule"/>
</dbReference>
<dbReference type="Pfam" id="PF02136">
    <property type="entry name" value="NTF2"/>
    <property type="match status" value="2"/>
</dbReference>
<dbReference type="InterPro" id="IPR045875">
    <property type="entry name" value="NTF2"/>
</dbReference>
<protein>
    <recommendedName>
        <fullName evidence="2">NTF2 domain-containing protein</fullName>
    </recommendedName>
</protein>
<proteinExistence type="predicted"/>
<dbReference type="GO" id="GO:0015031">
    <property type="term" value="P:protein transport"/>
    <property type="evidence" value="ECO:0007669"/>
    <property type="project" value="UniProtKB-KW"/>
</dbReference>
<dbReference type="GO" id="GO:0005737">
    <property type="term" value="C:cytoplasm"/>
    <property type="evidence" value="ECO:0007669"/>
    <property type="project" value="UniProtKB-SubCell"/>
</dbReference>
<sequence>MGDKPIWEQIGSSFVQHYYQLFDADRTQLGAIYIDASCLTWEGQQFQGKAAIVEKLSLCLDYKADEDPIMGFHQIFLLKNINDAWVCTNDMFRLALHNFG</sequence>
<feature type="domain" description="NTF2" evidence="2">
    <location>
        <begin position="10"/>
        <end position="56"/>
    </location>
</feature>
<dbReference type="Proteomes" id="UP000198323">
    <property type="component" value="Unassembled WGS sequence"/>
</dbReference>
<accession>A0A226MT65</accession>
<reference evidence="3 4" key="1">
    <citation type="submission" date="2016-07" db="EMBL/GenBank/DDBJ databases">
        <title>Disparate Historic Effective Population Sizes Predicted by Modern Levels of Genome Diversity for the Scaled Quail (Callipepla squamata) and the Northern Bobwhite (Colinus virginianus): Inferences from First and Second Generation Draft Genome Assemblies for Sympatric New World Quail.</title>
        <authorList>
            <person name="Oldeschulte D.L."/>
            <person name="Halley Y.A."/>
            <person name="Bhattarai E.K."/>
            <person name="Brashear W.A."/>
            <person name="Hill J."/>
            <person name="Metz R.P."/>
            <person name="Johnson C.D."/>
            <person name="Rollins D."/>
            <person name="Peterson M.J."/>
            <person name="Bickhart D.M."/>
            <person name="Decker J.E."/>
            <person name="Seabury C.M."/>
        </authorList>
    </citation>
    <scope>NUCLEOTIDE SEQUENCE [LARGE SCALE GENOMIC DNA]</scope>
    <source>
        <strain evidence="3 4">Texas</strain>
        <tissue evidence="3">Leg muscle</tissue>
    </source>
</reference>
<keyword evidence="1" id="KW-0539">Nucleus</keyword>
<dbReference type="EMBL" id="MCFN01000464">
    <property type="protein sequence ID" value="OXB58495.1"/>
    <property type="molecule type" value="Genomic_DNA"/>
</dbReference>
<dbReference type="CDD" id="cd00780">
    <property type="entry name" value="NTF2"/>
    <property type="match status" value="1"/>
</dbReference>
<dbReference type="GO" id="GO:0005634">
    <property type="term" value="C:nucleus"/>
    <property type="evidence" value="ECO:0007669"/>
    <property type="project" value="UniProtKB-SubCell"/>
</dbReference>
<dbReference type="STRING" id="9009.A0A226MT65"/>